<gene>
    <name evidence="1" type="ORF">RchiOBHm_Chr1g0330091</name>
</gene>
<reference evidence="1 2" key="1">
    <citation type="journal article" date="2018" name="Nat. Genet.">
        <title>The Rosa genome provides new insights in the design of modern roses.</title>
        <authorList>
            <person name="Bendahmane M."/>
        </authorList>
    </citation>
    <scope>NUCLEOTIDE SEQUENCE [LARGE SCALE GENOMIC DNA]</scope>
    <source>
        <strain evidence="2">cv. Old Blush</strain>
    </source>
</reference>
<organism evidence="1 2">
    <name type="scientific">Rosa chinensis</name>
    <name type="common">China rose</name>
    <dbReference type="NCBI Taxonomy" id="74649"/>
    <lineage>
        <taxon>Eukaryota</taxon>
        <taxon>Viridiplantae</taxon>
        <taxon>Streptophyta</taxon>
        <taxon>Embryophyta</taxon>
        <taxon>Tracheophyta</taxon>
        <taxon>Spermatophyta</taxon>
        <taxon>Magnoliopsida</taxon>
        <taxon>eudicotyledons</taxon>
        <taxon>Gunneridae</taxon>
        <taxon>Pentapetalae</taxon>
        <taxon>rosids</taxon>
        <taxon>fabids</taxon>
        <taxon>Rosales</taxon>
        <taxon>Rosaceae</taxon>
        <taxon>Rosoideae</taxon>
        <taxon>Rosoideae incertae sedis</taxon>
        <taxon>Rosa</taxon>
    </lineage>
</organism>
<keyword evidence="1" id="KW-0378">Hydrolase</keyword>
<evidence type="ECO:0000313" key="2">
    <source>
        <dbReference type="Proteomes" id="UP000238479"/>
    </source>
</evidence>
<name>A0A2P6SB91_ROSCH</name>
<keyword evidence="2" id="KW-1185">Reference proteome</keyword>
<accession>A0A2P6SB91</accession>
<protein>
    <submittedName>
        <fullName evidence="1">Putative carboxypeptidase D</fullName>
        <ecNumber evidence="1">3.4.16.6</ecNumber>
    </submittedName>
</protein>
<dbReference type="Gene3D" id="3.40.50.11320">
    <property type="match status" value="1"/>
</dbReference>
<dbReference type="AlphaFoldDB" id="A0A2P6SB91"/>
<dbReference type="Proteomes" id="UP000238479">
    <property type="component" value="Chromosome 1"/>
</dbReference>
<dbReference type="GO" id="GO:0004185">
    <property type="term" value="F:serine-type carboxypeptidase activity"/>
    <property type="evidence" value="ECO:0007669"/>
    <property type="project" value="UniProtKB-EC"/>
</dbReference>
<proteinExistence type="predicted"/>
<dbReference type="Gramene" id="PRQ55935">
    <property type="protein sequence ID" value="PRQ55935"/>
    <property type="gene ID" value="RchiOBHm_Chr1g0330091"/>
</dbReference>
<evidence type="ECO:0000313" key="1">
    <source>
        <dbReference type="EMBL" id="PRQ55935.1"/>
    </source>
</evidence>
<dbReference type="STRING" id="74649.A0A2P6SB91"/>
<dbReference type="EC" id="3.4.16.6" evidence="1"/>
<keyword evidence="1" id="KW-0121">Carboxypeptidase</keyword>
<keyword evidence="1" id="KW-0645">Protease</keyword>
<comment type="caution">
    <text evidence="1">The sequence shown here is derived from an EMBL/GenBank/DDBJ whole genome shotgun (WGS) entry which is preliminary data.</text>
</comment>
<sequence>MIKVGDTDGRAPVTSTRYALKKLGLKIKQDWTPWYNSKQVGW</sequence>
<dbReference type="EMBL" id="PDCK01000039">
    <property type="protein sequence ID" value="PRQ55935.1"/>
    <property type="molecule type" value="Genomic_DNA"/>
</dbReference>